<reference evidence="1 2" key="1">
    <citation type="submission" date="2016-12" db="EMBL/GenBank/DDBJ databases">
        <title>Draft genome sequences of strains Salinicola socius SMB35, Salinicola sp. MH3R3-1 and Chromohalobacter sp. SMB17 from the Verkhnekamsk potash mining region of Russia.</title>
        <authorList>
            <person name="Mavrodi D.V."/>
            <person name="Olsson B.E."/>
            <person name="Korsakova E.S."/>
            <person name="Pyankova A."/>
            <person name="Mavrodi O.V."/>
            <person name="Plotnikova E.G."/>
        </authorList>
    </citation>
    <scope>NUCLEOTIDE SEQUENCE [LARGE SCALE GENOMIC DNA]</scope>
    <source>
        <strain evidence="1 2">SMB17</strain>
    </source>
</reference>
<evidence type="ECO:0000313" key="1">
    <source>
        <dbReference type="EMBL" id="OLO11090.1"/>
    </source>
</evidence>
<dbReference type="RefSeq" id="WP_075369521.1">
    <property type="nucleotide sequence ID" value="NZ_MSDQ01000027.1"/>
</dbReference>
<keyword evidence="2" id="KW-1185">Reference proteome</keyword>
<gene>
    <name evidence="1" type="ORF">BTW10_11500</name>
</gene>
<sequence length="298" mass="32885">MRLREEKTKWVLFLSSSGEPEDRHVMDLAFGLHSLISSGIKVSDIEVYVDGADRGLVRQLLSNATNQGFALKESKDFFYEQENNSHDNIVMFVTGHGSINGIDASSPIKPHSLLQCIKNAPSVKQAIIYLGQCYAGVFNYIGAGRGKGSGSKSEVDTNVILIGATNLHESLSSSTQETLATGPLNWVANLFLLHVFKWISCPFDVDGDGLTTVMDSYKYAGVMSNGANKGIKINSFVRSIDLHQAWTAANQEYENYKTLNNKLRLQAAQAQYEAELSVRYTHQECWILNAIPAQSIEV</sequence>
<accession>A0A1Q8TBN0</accession>
<dbReference type="AlphaFoldDB" id="A0A1Q8TBN0"/>
<evidence type="ECO:0008006" key="3">
    <source>
        <dbReference type="Google" id="ProtNLM"/>
    </source>
</evidence>
<protein>
    <recommendedName>
        <fullName evidence="3">Peptidase C13</fullName>
    </recommendedName>
</protein>
<evidence type="ECO:0000313" key="2">
    <source>
        <dbReference type="Proteomes" id="UP000186806"/>
    </source>
</evidence>
<dbReference type="Proteomes" id="UP000186806">
    <property type="component" value="Unassembled WGS sequence"/>
</dbReference>
<proteinExistence type="predicted"/>
<dbReference type="EMBL" id="MSDQ01000027">
    <property type="protein sequence ID" value="OLO11090.1"/>
    <property type="molecule type" value="Genomic_DNA"/>
</dbReference>
<comment type="caution">
    <text evidence="1">The sequence shown here is derived from an EMBL/GenBank/DDBJ whole genome shotgun (WGS) entry which is preliminary data.</text>
</comment>
<organism evidence="1 2">
    <name type="scientific">Chromohalobacter japonicus</name>
    <dbReference type="NCBI Taxonomy" id="223900"/>
    <lineage>
        <taxon>Bacteria</taxon>
        <taxon>Pseudomonadati</taxon>
        <taxon>Pseudomonadota</taxon>
        <taxon>Gammaproteobacteria</taxon>
        <taxon>Oceanospirillales</taxon>
        <taxon>Halomonadaceae</taxon>
        <taxon>Chromohalobacter</taxon>
    </lineage>
</organism>
<name>A0A1Q8TBN0_9GAMM</name>